<dbReference type="AntiFam" id="ANF00095">
    <property type="entry name" value="Shadow ORF (opposite ABC transporters)"/>
</dbReference>
<accession>A0A645DS81</accession>
<protein>
    <submittedName>
        <fullName evidence="2">Uncharacterized protein</fullName>
    </submittedName>
</protein>
<proteinExistence type="predicted"/>
<name>A0A645DS81_9ZZZZ</name>
<feature type="region of interest" description="Disordered" evidence="1">
    <location>
        <begin position="159"/>
        <end position="181"/>
    </location>
</feature>
<evidence type="ECO:0000313" key="2">
    <source>
        <dbReference type="EMBL" id="MPM92334.1"/>
    </source>
</evidence>
<dbReference type="EMBL" id="VSSQ01039284">
    <property type="protein sequence ID" value="MPM92334.1"/>
    <property type="molecule type" value="Genomic_DNA"/>
</dbReference>
<comment type="caution">
    <text evidence="2">The sequence shown here is derived from an EMBL/GenBank/DDBJ whole genome shotgun (WGS) entry which is preliminary data.</text>
</comment>
<dbReference type="AlphaFoldDB" id="A0A645DS81"/>
<organism evidence="2">
    <name type="scientific">bioreactor metagenome</name>
    <dbReference type="NCBI Taxonomy" id="1076179"/>
    <lineage>
        <taxon>unclassified sequences</taxon>
        <taxon>metagenomes</taxon>
        <taxon>ecological metagenomes</taxon>
    </lineage>
</organism>
<gene>
    <name evidence="2" type="ORF">SDC9_139469</name>
</gene>
<reference evidence="2" key="1">
    <citation type="submission" date="2019-08" db="EMBL/GenBank/DDBJ databases">
        <authorList>
            <person name="Kucharzyk K."/>
            <person name="Murdoch R.W."/>
            <person name="Higgins S."/>
            <person name="Loffler F."/>
        </authorList>
    </citation>
    <scope>NUCLEOTIDE SEQUENCE</scope>
</reference>
<sequence length="181" mass="19225">MLADFPAPALLPVPGGQRQNAAQNAVSGLGVEGAQHVFHHRQPTEEADVLEGAPDARRRDLVLLQPGNVPAAQEHLPFIGGVDSGDDVKDRRFAGAVGANDAVDFPRLRLQAEILNRLDAAKAFINTLYLKQRHYSCPPATASAVGLGFLSNSRLMRAGVSSKSPNRPEGLKLMISSTSTA</sequence>
<evidence type="ECO:0000256" key="1">
    <source>
        <dbReference type="SAM" id="MobiDB-lite"/>
    </source>
</evidence>